<keyword evidence="9 15" id="KW-0472">Membrane</keyword>
<organism evidence="18">
    <name type="scientific">Thermorudis sp</name>
    <dbReference type="NCBI Taxonomy" id="1969470"/>
    <lineage>
        <taxon>Bacteria</taxon>
        <taxon>Pseudomonadati</taxon>
        <taxon>Thermomicrobiota</taxon>
        <taxon>Thermomicrobia</taxon>
        <taxon>Thermomicrobia incertae sedis</taxon>
        <taxon>Thermorudis</taxon>
    </lineage>
</organism>
<dbReference type="Pfam" id="PF00430">
    <property type="entry name" value="ATP-synt_B"/>
    <property type="match status" value="1"/>
</dbReference>
<comment type="caution">
    <text evidence="18">The sequence shown here is derived from an EMBL/GenBank/DDBJ whole genome shotgun (WGS) entry which is preliminary data.</text>
</comment>
<keyword evidence="8 15" id="KW-0406">Ion transport</keyword>
<evidence type="ECO:0000256" key="15">
    <source>
        <dbReference type="HAMAP-Rule" id="MF_01398"/>
    </source>
</evidence>
<evidence type="ECO:0000256" key="1">
    <source>
        <dbReference type="ARBA" id="ARBA00005513"/>
    </source>
</evidence>
<evidence type="ECO:0000256" key="9">
    <source>
        <dbReference type="ARBA" id="ARBA00023136"/>
    </source>
</evidence>
<evidence type="ECO:0000256" key="13">
    <source>
        <dbReference type="ARBA" id="ARBA00026054"/>
    </source>
</evidence>
<feature type="coiled-coil region" evidence="17">
    <location>
        <begin position="44"/>
        <end position="119"/>
    </location>
</feature>
<evidence type="ECO:0000256" key="7">
    <source>
        <dbReference type="ARBA" id="ARBA00022989"/>
    </source>
</evidence>
<evidence type="ECO:0000256" key="14">
    <source>
        <dbReference type="ARBA" id="ARBA00037847"/>
    </source>
</evidence>
<keyword evidence="17" id="KW-0175">Coiled coil</keyword>
<comment type="subcellular location">
    <subcellularLocation>
        <location evidence="15">Cell membrane</location>
        <topology evidence="15">Single-pass membrane protein</topology>
    </subcellularLocation>
    <subcellularLocation>
        <location evidence="14">Endomembrane system</location>
        <topology evidence="14">Single-pass membrane protein</topology>
    </subcellularLocation>
</comment>
<dbReference type="CDD" id="cd06503">
    <property type="entry name" value="ATP-synt_Fo_b"/>
    <property type="match status" value="1"/>
</dbReference>
<dbReference type="GO" id="GO:0046961">
    <property type="term" value="F:proton-transporting ATPase activity, rotational mechanism"/>
    <property type="evidence" value="ECO:0007669"/>
    <property type="project" value="TreeGrafter"/>
</dbReference>
<dbReference type="Gene3D" id="1.20.5.620">
    <property type="entry name" value="F1F0 ATP synthase subunit B, membrane domain"/>
    <property type="match status" value="1"/>
</dbReference>
<dbReference type="PANTHER" id="PTHR33445">
    <property type="entry name" value="ATP SYNTHASE SUBUNIT B', CHLOROPLASTIC"/>
    <property type="match status" value="1"/>
</dbReference>
<accession>A0A7C3ASC4</accession>
<evidence type="ECO:0000256" key="12">
    <source>
        <dbReference type="ARBA" id="ARBA00025614"/>
    </source>
</evidence>
<proteinExistence type="inferred from homology"/>
<evidence type="ECO:0000313" key="18">
    <source>
        <dbReference type="EMBL" id="HEX71182.1"/>
    </source>
</evidence>
<sequence>MGALGVTWTNLLIQLIAFIVFIVIFWKLALGPITRMIDQRQERIREGIEAADRMKRELAETQARNEEIIAEARREAQKILASARESADQFLARAREQAQEQAEQIIAQAREAIETERQRAWDELRRDVADLAITAATKIIRQELDRKRHLALIEETLAEVGNGRLLKSQ</sequence>
<evidence type="ECO:0000256" key="17">
    <source>
        <dbReference type="SAM" id="Coils"/>
    </source>
</evidence>
<reference evidence="18" key="1">
    <citation type="journal article" date="2020" name="mSystems">
        <title>Genome- and Community-Level Interaction Insights into Carbon Utilization and Element Cycling Functions of Hydrothermarchaeota in Hydrothermal Sediment.</title>
        <authorList>
            <person name="Zhou Z."/>
            <person name="Liu Y."/>
            <person name="Xu W."/>
            <person name="Pan J."/>
            <person name="Luo Z.H."/>
            <person name="Li M."/>
        </authorList>
    </citation>
    <scope>NUCLEOTIDE SEQUENCE [LARGE SCALE GENOMIC DNA]</scope>
    <source>
        <strain evidence="18">SpSt-192</strain>
    </source>
</reference>
<dbReference type="PANTHER" id="PTHR33445:SF1">
    <property type="entry name" value="ATP SYNTHASE SUBUNIT B"/>
    <property type="match status" value="1"/>
</dbReference>
<dbReference type="NCBIfam" id="TIGR01144">
    <property type="entry name" value="ATP_synt_b"/>
    <property type="match status" value="1"/>
</dbReference>
<dbReference type="GO" id="GO:0046933">
    <property type="term" value="F:proton-transporting ATP synthase activity, rotational mechanism"/>
    <property type="evidence" value="ECO:0007669"/>
    <property type="project" value="UniProtKB-UniRule"/>
</dbReference>
<dbReference type="SUPFAM" id="SSF81573">
    <property type="entry name" value="F1F0 ATP synthase subunit B, membrane domain"/>
    <property type="match status" value="1"/>
</dbReference>
<dbReference type="EMBL" id="DSID01000611">
    <property type="protein sequence ID" value="HEX71182.1"/>
    <property type="molecule type" value="Genomic_DNA"/>
</dbReference>
<protein>
    <recommendedName>
        <fullName evidence="15">ATP synthase subunit b</fullName>
    </recommendedName>
    <alternativeName>
        <fullName evidence="15">ATP synthase F(0) sector subunit b</fullName>
    </alternativeName>
    <alternativeName>
        <fullName evidence="15">ATPase subunit I</fullName>
    </alternativeName>
    <alternativeName>
        <fullName evidence="15">F-type ATPase subunit b</fullName>
        <shortName evidence="15">F-ATPase subunit b</shortName>
    </alternativeName>
</protein>
<evidence type="ECO:0000256" key="4">
    <source>
        <dbReference type="ARBA" id="ARBA00022547"/>
    </source>
</evidence>
<evidence type="ECO:0000256" key="3">
    <source>
        <dbReference type="ARBA" id="ARBA00022475"/>
    </source>
</evidence>
<keyword evidence="5 15" id="KW-0812">Transmembrane</keyword>
<keyword evidence="6 15" id="KW-0375">Hydrogen ion transport</keyword>
<feature type="transmembrane region" description="Helical" evidence="15">
    <location>
        <begin position="12"/>
        <end position="30"/>
    </location>
</feature>
<comment type="function">
    <text evidence="11 15">F(1)F(0) ATP synthase produces ATP from ADP in the presence of a proton or sodium gradient. F-type ATPases consist of two structural domains, F(1) containing the extramembraneous catalytic core and F(0) containing the membrane proton channel, linked together by a central stalk and a peripheral stalk. During catalysis, ATP synthesis in the catalytic domain of F(1) is coupled via a rotary mechanism of the central stalk subunits to proton translocation.</text>
</comment>
<dbReference type="GO" id="GO:0012505">
    <property type="term" value="C:endomembrane system"/>
    <property type="evidence" value="ECO:0007669"/>
    <property type="project" value="UniProtKB-SubCell"/>
</dbReference>
<keyword evidence="7 15" id="KW-1133">Transmembrane helix</keyword>
<dbReference type="InterPro" id="IPR028987">
    <property type="entry name" value="ATP_synth_B-like_membr_sf"/>
</dbReference>
<dbReference type="InterPro" id="IPR005864">
    <property type="entry name" value="ATP_synth_F0_bsu_bac"/>
</dbReference>
<evidence type="ECO:0000256" key="8">
    <source>
        <dbReference type="ARBA" id="ARBA00023065"/>
    </source>
</evidence>
<evidence type="ECO:0000256" key="16">
    <source>
        <dbReference type="RuleBase" id="RU003848"/>
    </source>
</evidence>
<comment type="subunit">
    <text evidence="15">F-type ATPases have 2 components, F(1) - the catalytic core - and F(0) - the membrane proton channel. F(1) has five subunits: alpha(3), beta(3), gamma(1), delta(1), epsilon(1). F(0) has three main subunits: a(1), b(2) and c(10-14). The alpha and beta chains form an alternating ring which encloses part of the gamma chain. F(1) is attached to F(0) by a central stalk formed by the gamma and epsilon chains, while a peripheral stalk is formed by the delta and b chains.</text>
</comment>
<gene>
    <name evidence="15 18" type="primary">atpF</name>
    <name evidence="18" type="ORF">ENP13_08080</name>
</gene>
<evidence type="ECO:0000256" key="2">
    <source>
        <dbReference type="ARBA" id="ARBA00022448"/>
    </source>
</evidence>
<evidence type="ECO:0000256" key="6">
    <source>
        <dbReference type="ARBA" id="ARBA00022781"/>
    </source>
</evidence>
<name>A0A7C3ASC4_9BACT</name>
<evidence type="ECO:0000256" key="10">
    <source>
        <dbReference type="ARBA" id="ARBA00023310"/>
    </source>
</evidence>
<keyword evidence="2 15" id="KW-0813">Transport</keyword>
<dbReference type="InterPro" id="IPR050059">
    <property type="entry name" value="ATP_synthase_B_chain"/>
</dbReference>
<evidence type="ECO:0000256" key="11">
    <source>
        <dbReference type="ARBA" id="ARBA00025198"/>
    </source>
</evidence>
<dbReference type="GO" id="GO:0045259">
    <property type="term" value="C:proton-transporting ATP synthase complex"/>
    <property type="evidence" value="ECO:0007669"/>
    <property type="project" value="UniProtKB-KW"/>
</dbReference>
<dbReference type="AlphaFoldDB" id="A0A7C3ASC4"/>
<comment type="function">
    <text evidence="12">Component of the F(0) channel, it forms part of the peripheral stalk, linking F(1) to F(0). The b'-subunit is a diverged and duplicated form of b found in plants and photosynthetic bacteria.</text>
</comment>
<comment type="similarity">
    <text evidence="1 15 16">Belongs to the ATPase B chain family.</text>
</comment>
<dbReference type="GO" id="GO:0005886">
    <property type="term" value="C:plasma membrane"/>
    <property type="evidence" value="ECO:0007669"/>
    <property type="project" value="UniProtKB-SubCell"/>
</dbReference>
<comment type="subunit">
    <text evidence="13">F-type ATPases have 2 components, F(1) - the catalytic core - and F(0) - the membrane proton channel. F(1) has five subunits: alpha(3), beta(3), gamma(1), delta(1), epsilon(1). F(0) has four main subunits: a(1), b(2) and c(10-14). The alpha and beta chains form an alternating ring which encloses part of the gamma chain. F(1) is attached to F(0) by a central stalk formed by the gamma and epsilon chains, while a peripheral stalk is formed by the delta and b chains.</text>
</comment>
<evidence type="ECO:0000256" key="5">
    <source>
        <dbReference type="ARBA" id="ARBA00022692"/>
    </source>
</evidence>
<keyword evidence="4 15" id="KW-0138">CF(0)</keyword>
<dbReference type="HAMAP" id="MF_01398">
    <property type="entry name" value="ATP_synth_b_bprime"/>
    <property type="match status" value="1"/>
</dbReference>
<keyword evidence="3 15" id="KW-1003">Cell membrane</keyword>
<dbReference type="InterPro" id="IPR002146">
    <property type="entry name" value="ATP_synth_b/b'su_bac/chlpt"/>
</dbReference>
<keyword evidence="10 15" id="KW-0066">ATP synthesis</keyword>